<keyword evidence="4" id="KW-0378">Hydrolase</keyword>
<dbReference type="OrthoDB" id="1494599at2"/>
<evidence type="ECO:0000313" key="10">
    <source>
        <dbReference type="Proteomes" id="UP000048926"/>
    </source>
</evidence>
<dbReference type="PROSITE" id="PS51935">
    <property type="entry name" value="NLPC_P60"/>
    <property type="match status" value="1"/>
</dbReference>
<evidence type="ECO:0000256" key="6">
    <source>
        <dbReference type="ARBA" id="ARBA00022833"/>
    </source>
</evidence>
<dbReference type="PANTHER" id="PTHR34858:SF1">
    <property type="entry name" value="CYSO-CYSTEINE PEPTIDASE"/>
    <property type="match status" value="1"/>
</dbReference>
<evidence type="ECO:0000259" key="8">
    <source>
        <dbReference type="PROSITE" id="PS51935"/>
    </source>
</evidence>
<sequence length="239" mass="27119">MFSSKAIAEAKDHARKTFPEEMVGYISGDKFVPLTNVADDPVEDFEVSPVEWFKASDVAEVLIHSHTNGNDFPSRIDMESQIEMGIPWGIIVTNGTEARDPFFWGDTLPREGLIGRVFRHGVTDCYSLIRDYFRSEKDVVIPDFPRSHKWWDNGENMYLEGFEKAGFVEIREDEVQPGDCFLMKVGTQVPSHAGVYLGNNTILHHLPARLSRSEPFGGWLKLVSHWVRYVDASDGLPSR</sequence>
<dbReference type="GO" id="GO:0006508">
    <property type="term" value="P:proteolysis"/>
    <property type="evidence" value="ECO:0007669"/>
    <property type="project" value="UniProtKB-KW"/>
</dbReference>
<evidence type="ECO:0000256" key="2">
    <source>
        <dbReference type="ARBA" id="ARBA00022670"/>
    </source>
</evidence>
<gene>
    <name evidence="9" type="ORF">LAL4801_04230</name>
</gene>
<dbReference type="PANTHER" id="PTHR34858">
    <property type="entry name" value="CYSO-CYSTEINE PEPTIDASE"/>
    <property type="match status" value="1"/>
</dbReference>
<protein>
    <submittedName>
        <fullName evidence="9">NlpC/P60 family protein</fullName>
    </submittedName>
</protein>
<accession>A0A0M6Y6P6</accession>
<dbReference type="GO" id="GO:0008270">
    <property type="term" value="F:zinc ion binding"/>
    <property type="evidence" value="ECO:0007669"/>
    <property type="project" value="TreeGrafter"/>
</dbReference>
<dbReference type="InterPro" id="IPR028090">
    <property type="entry name" value="JAB_dom_prok"/>
</dbReference>
<name>A0A0M6Y6P6_9HYPH</name>
<organism evidence="9 10">
    <name type="scientific">Roseibium aggregatum</name>
    <dbReference type="NCBI Taxonomy" id="187304"/>
    <lineage>
        <taxon>Bacteria</taxon>
        <taxon>Pseudomonadati</taxon>
        <taxon>Pseudomonadota</taxon>
        <taxon>Alphaproteobacteria</taxon>
        <taxon>Hyphomicrobiales</taxon>
        <taxon>Stappiaceae</taxon>
        <taxon>Roseibium</taxon>
    </lineage>
</organism>
<keyword evidence="6" id="KW-0862">Zinc</keyword>
<keyword evidence="10" id="KW-1185">Reference proteome</keyword>
<dbReference type="AlphaFoldDB" id="A0A0M6Y6P6"/>
<keyword evidence="2" id="KW-0645">Protease</keyword>
<evidence type="ECO:0000256" key="4">
    <source>
        <dbReference type="ARBA" id="ARBA00022801"/>
    </source>
</evidence>
<dbReference type="Gene3D" id="3.40.140.10">
    <property type="entry name" value="Cytidine Deaminase, domain 2"/>
    <property type="match status" value="1"/>
</dbReference>
<dbReference type="GO" id="GO:0008235">
    <property type="term" value="F:metalloexopeptidase activity"/>
    <property type="evidence" value="ECO:0007669"/>
    <property type="project" value="TreeGrafter"/>
</dbReference>
<keyword evidence="5" id="KW-0788">Thiol protease</keyword>
<dbReference type="SUPFAM" id="SSF102712">
    <property type="entry name" value="JAB1/MPN domain"/>
    <property type="match status" value="1"/>
</dbReference>
<dbReference type="Gene3D" id="3.90.1720.10">
    <property type="entry name" value="endopeptidase domain like (from Nostoc punctiforme)"/>
    <property type="match status" value="1"/>
</dbReference>
<dbReference type="Proteomes" id="UP000048926">
    <property type="component" value="Unassembled WGS sequence"/>
</dbReference>
<reference evidence="10" key="1">
    <citation type="submission" date="2015-07" db="EMBL/GenBank/DDBJ databases">
        <authorList>
            <person name="Rodrigo-Torres Lidia"/>
            <person name="Arahal R.David."/>
        </authorList>
    </citation>
    <scope>NUCLEOTIDE SEQUENCE [LARGE SCALE GENOMIC DNA]</scope>
    <source>
        <strain evidence="10">CECT 4801</strain>
    </source>
</reference>
<dbReference type="EMBL" id="CXST01000002">
    <property type="protein sequence ID" value="CTQ45775.1"/>
    <property type="molecule type" value="Genomic_DNA"/>
</dbReference>
<keyword evidence="3" id="KW-0479">Metal-binding</keyword>
<evidence type="ECO:0000313" key="9">
    <source>
        <dbReference type="EMBL" id="CTQ45775.1"/>
    </source>
</evidence>
<dbReference type="SUPFAM" id="SSF54001">
    <property type="entry name" value="Cysteine proteinases"/>
    <property type="match status" value="1"/>
</dbReference>
<feature type="domain" description="NlpC/P60" evidence="8">
    <location>
        <begin position="84"/>
        <end position="237"/>
    </location>
</feature>
<dbReference type="InterPro" id="IPR038765">
    <property type="entry name" value="Papain-like_cys_pep_sf"/>
</dbReference>
<dbReference type="Pfam" id="PF00877">
    <property type="entry name" value="NLPC_P60"/>
    <property type="match status" value="1"/>
</dbReference>
<dbReference type="Pfam" id="PF14464">
    <property type="entry name" value="Prok-JAB"/>
    <property type="match status" value="1"/>
</dbReference>
<proteinExistence type="inferred from homology"/>
<dbReference type="InterPro" id="IPR000064">
    <property type="entry name" value="NLP_P60_dom"/>
</dbReference>
<evidence type="ECO:0000256" key="3">
    <source>
        <dbReference type="ARBA" id="ARBA00022723"/>
    </source>
</evidence>
<comment type="similarity">
    <text evidence="1">Belongs to the peptidase C40 family.</text>
</comment>
<evidence type="ECO:0000256" key="5">
    <source>
        <dbReference type="ARBA" id="ARBA00022807"/>
    </source>
</evidence>
<dbReference type="InterPro" id="IPR051929">
    <property type="entry name" value="VirAsm_ModProt"/>
</dbReference>
<evidence type="ECO:0000256" key="1">
    <source>
        <dbReference type="ARBA" id="ARBA00007074"/>
    </source>
</evidence>
<keyword evidence="7" id="KW-0482">Metalloprotease</keyword>
<dbReference type="RefSeq" id="WP_055659020.1">
    <property type="nucleotide sequence ID" value="NZ_CXST01000002.1"/>
</dbReference>
<dbReference type="GO" id="GO:0008234">
    <property type="term" value="F:cysteine-type peptidase activity"/>
    <property type="evidence" value="ECO:0007669"/>
    <property type="project" value="UniProtKB-KW"/>
</dbReference>
<evidence type="ECO:0000256" key="7">
    <source>
        <dbReference type="ARBA" id="ARBA00023049"/>
    </source>
</evidence>